<feature type="transmembrane region" description="Helical" evidence="1">
    <location>
        <begin position="204"/>
        <end position="222"/>
    </location>
</feature>
<proteinExistence type="predicted"/>
<feature type="transmembrane region" description="Helical" evidence="1">
    <location>
        <begin position="6"/>
        <end position="21"/>
    </location>
</feature>
<organism evidence="2 3">
    <name type="scientific">Streptococcus equi subsp. equi</name>
    <dbReference type="NCBI Taxonomy" id="148942"/>
    <lineage>
        <taxon>Bacteria</taxon>
        <taxon>Bacillati</taxon>
        <taxon>Bacillota</taxon>
        <taxon>Bacilli</taxon>
        <taxon>Lactobacillales</taxon>
        <taxon>Streptococcaceae</taxon>
        <taxon>Streptococcus</taxon>
    </lineage>
</organism>
<evidence type="ECO:0000256" key="1">
    <source>
        <dbReference type="SAM" id="Phobius"/>
    </source>
</evidence>
<keyword evidence="1" id="KW-0472">Membrane</keyword>
<dbReference type="Pfam" id="PF19393">
    <property type="entry name" value="DUF5968"/>
    <property type="match status" value="1"/>
</dbReference>
<protein>
    <submittedName>
        <fullName evidence="2">Membrane protein</fullName>
    </submittedName>
</protein>
<gene>
    <name evidence="2" type="ORF">NCTC12092_00473</name>
</gene>
<dbReference type="EMBL" id="UHFF01000002">
    <property type="protein sequence ID" value="SUN45389.1"/>
    <property type="molecule type" value="Genomic_DNA"/>
</dbReference>
<evidence type="ECO:0000313" key="3">
    <source>
        <dbReference type="Proteomes" id="UP000254461"/>
    </source>
</evidence>
<sequence length="228" mass="25860">MIIILALLSFLILVTLFLTSHKRRRLVRWHLRHIRAMSYQQWLDLLLGLIQLGLVVVCLLFSDALALDGLLAFLGRIFFDWQIICYVLLYSIALVELTLLVLVLLFDLMLKKDSRLLLGKMTWLAFKSDRAAVSFLLLSLVTLVDAFYYLGLCLFLGKGSVAGLTLVVLGYALVKACRYSGWLQQLLAICLFSVIGVWCVTAALLYGWLIGLLLLTLTYLLISFKEQH</sequence>
<feature type="transmembrane region" description="Helical" evidence="1">
    <location>
        <begin position="155"/>
        <end position="174"/>
    </location>
</feature>
<accession>A0A380JNJ3</accession>
<reference evidence="2 3" key="1">
    <citation type="submission" date="2018-06" db="EMBL/GenBank/DDBJ databases">
        <authorList>
            <consortium name="Pathogen Informatics"/>
            <person name="Doyle S."/>
        </authorList>
    </citation>
    <scope>NUCLEOTIDE SEQUENCE [LARGE SCALE GENOMIC DNA]</scope>
    <source>
        <strain evidence="2 3">NCTC12092</strain>
    </source>
</reference>
<dbReference type="Proteomes" id="UP000254461">
    <property type="component" value="Unassembled WGS sequence"/>
</dbReference>
<dbReference type="AlphaFoldDB" id="A0A380JNJ3"/>
<evidence type="ECO:0000313" key="2">
    <source>
        <dbReference type="EMBL" id="SUN45389.1"/>
    </source>
</evidence>
<dbReference type="RefSeq" id="WP_115250671.1">
    <property type="nucleotide sequence ID" value="NZ_UHFF01000002.1"/>
</dbReference>
<feature type="transmembrane region" description="Helical" evidence="1">
    <location>
        <begin position="181"/>
        <end position="198"/>
    </location>
</feature>
<feature type="transmembrane region" description="Helical" evidence="1">
    <location>
        <begin position="42"/>
        <end position="67"/>
    </location>
</feature>
<name>A0A380JNJ3_9STRE</name>
<feature type="transmembrane region" description="Helical" evidence="1">
    <location>
        <begin position="131"/>
        <end position="149"/>
    </location>
</feature>
<dbReference type="InterPro" id="IPR045350">
    <property type="entry name" value="DUF5968"/>
</dbReference>
<dbReference type="NCBIfam" id="NF038292">
    <property type="entry name" value="SagF_ScfC"/>
    <property type="match status" value="1"/>
</dbReference>
<feature type="transmembrane region" description="Helical" evidence="1">
    <location>
        <begin position="87"/>
        <end position="110"/>
    </location>
</feature>
<keyword evidence="1" id="KW-0812">Transmembrane</keyword>
<keyword evidence="1" id="KW-1133">Transmembrane helix</keyword>